<sequence length="589" mass="65575">LSGAELSFVAMLVPGKSLRRGWSISYAVASLILEKDINDWRMPKGSNCCVEFDLICTDWRTMEVFLYRALYVSLCLTFVESTANYQLFKGPKTGETQRYQVCPMLSQPCSHCFYCEDGVLSDSTYEYKQDVLCNQYYIGKNMSEAFLPEELANNKIPLCNIGQVPGCGPPPQDNIQPGLSWKCDPGHSNQPHSVYFSCALICNYTNTVAYQYYCNESLRWELLEATNSSCRSNVSEEVLTSIEAGTAWIVPTIVGIIVVAGVLIVAVSCLIYHKRKKEDERVRNGELDECVSNGDFAPNDFSNINNLKNSKKETAQIEMSVINGNDSIQAVLQDEHETDLKTLDYSEISGQDTSANMSLLTGKINNVTNKDKPASKCTLSKIFKGKKNSEPTSCIKICFKIVNGKLKWEKCVDVNGVFEIPSGAEEIRIFINPKQAKDLCVEKEAGPNTTGQYDIGKTQFVISSKTEDCNGKYCCKYKLILSQEEMTEHFEIKHLIKKVNNTMKQPEDNSIYSTLNPGSNSIYSTLNPGSLVSKDSGLSSIKGAKCISSYTSPKSSRDPCKSWNDLSVELNTLDLVEEVDEKTQCLTNS</sequence>
<evidence type="ECO:0000313" key="3">
    <source>
        <dbReference type="Proteomes" id="UP000828390"/>
    </source>
</evidence>
<gene>
    <name evidence="2" type="ORF">DPMN_106936</name>
</gene>
<keyword evidence="1" id="KW-0812">Transmembrane</keyword>
<dbReference type="AlphaFoldDB" id="A0A9D4QJL0"/>
<dbReference type="EMBL" id="JAIWYP010000004">
    <property type="protein sequence ID" value="KAH3833624.1"/>
    <property type="molecule type" value="Genomic_DNA"/>
</dbReference>
<dbReference type="Proteomes" id="UP000828390">
    <property type="component" value="Unassembled WGS sequence"/>
</dbReference>
<comment type="caution">
    <text evidence="2">The sequence shown here is derived from an EMBL/GenBank/DDBJ whole genome shotgun (WGS) entry which is preliminary data.</text>
</comment>
<keyword evidence="3" id="KW-1185">Reference proteome</keyword>
<proteinExistence type="predicted"/>
<accession>A0A9D4QJL0</accession>
<protein>
    <submittedName>
        <fullName evidence="2">Uncharacterized protein</fullName>
    </submittedName>
</protein>
<name>A0A9D4QJL0_DREPO</name>
<evidence type="ECO:0000313" key="2">
    <source>
        <dbReference type="EMBL" id="KAH3833624.1"/>
    </source>
</evidence>
<keyword evidence="1" id="KW-1133">Transmembrane helix</keyword>
<feature type="non-terminal residue" evidence="2">
    <location>
        <position position="1"/>
    </location>
</feature>
<organism evidence="2 3">
    <name type="scientific">Dreissena polymorpha</name>
    <name type="common">Zebra mussel</name>
    <name type="synonym">Mytilus polymorpha</name>
    <dbReference type="NCBI Taxonomy" id="45954"/>
    <lineage>
        <taxon>Eukaryota</taxon>
        <taxon>Metazoa</taxon>
        <taxon>Spiralia</taxon>
        <taxon>Lophotrochozoa</taxon>
        <taxon>Mollusca</taxon>
        <taxon>Bivalvia</taxon>
        <taxon>Autobranchia</taxon>
        <taxon>Heteroconchia</taxon>
        <taxon>Euheterodonta</taxon>
        <taxon>Imparidentia</taxon>
        <taxon>Neoheterodontei</taxon>
        <taxon>Myida</taxon>
        <taxon>Dreissenoidea</taxon>
        <taxon>Dreissenidae</taxon>
        <taxon>Dreissena</taxon>
    </lineage>
</organism>
<keyword evidence="1" id="KW-0472">Membrane</keyword>
<reference evidence="2" key="2">
    <citation type="submission" date="2020-11" db="EMBL/GenBank/DDBJ databases">
        <authorList>
            <person name="McCartney M.A."/>
            <person name="Auch B."/>
            <person name="Kono T."/>
            <person name="Mallez S."/>
            <person name="Becker A."/>
            <person name="Gohl D.M."/>
            <person name="Silverstein K.A.T."/>
            <person name="Koren S."/>
            <person name="Bechman K.B."/>
            <person name="Herman A."/>
            <person name="Abrahante J.E."/>
            <person name="Garbe J."/>
        </authorList>
    </citation>
    <scope>NUCLEOTIDE SEQUENCE</scope>
    <source>
        <strain evidence="2">Duluth1</strain>
        <tissue evidence="2">Whole animal</tissue>
    </source>
</reference>
<evidence type="ECO:0000256" key="1">
    <source>
        <dbReference type="SAM" id="Phobius"/>
    </source>
</evidence>
<feature type="transmembrane region" description="Helical" evidence="1">
    <location>
        <begin position="248"/>
        <end position="273"/>
    </location>
</feature>
<reference evidence="2" key="1">
    <citation type="journal article" date="2019" name="bioRxiv">
        <title>The Genome of the Zebra Mussel, Dreissena polymorpha: A Resource for Invasive Species Research.</title>
        <authorList>
            <person name="McCartney M.A."/>
            <person name="Auch B."/>
            <person name="Kono T."/>
            <person name="Mallez S."/>
            <person name="Zhang Y."/>
            <person name="Obille A."/>
            <person name="Becker A."/>
            <person name="Abrahante J.E."/>
            <person name="Garbe J."/>
            <person name="Badalamenti J.P."/>
            <person name="Herman A."/>
            <person name="Mangelson H."/>
            <person name="Liachko I."/>
            <person name="Sullivan S."/>
            <person name="Sone E.D."/>
            <person name="Koren S."/>
            <person name="Silverstein K.A.T."/>
            <person name="Beckman K.B."/>
            <person name="Gohl D.M."/>
        </authorList>
    </citation>
    <scope>NUCLEOTIDE SEQUENCE</scope>
    <source>
        <strain evidence="2">Duluth1</strain>
        <tissue evidence="2">Whole animal</tissue>
    </source>
</reference>